<feature type="domain" description="Peptidase S12 Pab87-related C-terminal" evidence="3">
    <location>
        <begin position="400"/>
        <end position="471"/>
    </location>
</feature>
<evidence type="ECO:0000256" key="1">
    <source>
        <dbReference type="SAM" id="SignalP"/>
    </source>
</evidence>
<proteinExistence type="predicted"/>
<keyword evidence="5" id="KW-1185">Reference proteome</keyword>
<dbReference type="EMBL" id="JACWMW010000006">
    <property type="protein sequence ID" value="MBD1387544.1"/>
    <property type="molecule type" value="Genomic_DNA"/>
</dbReference>
<evidence type="ECO:0000259" key="3">
    <source>
        <dbReference type="Pfam" id="PF11954"/>
    </source>
</evidence>
<evidence type="ECO:0000259" key="2">
    <source>
        <dbReference type="Pfam" id="PF00144"/>
    </source>
</evidence>
<organism evidence="4 5">
    <name type="scientific">Mucilaginibacter rigui</name>
    <dbReference type="NCBI Taxonomy" id="534635"/>
    <lineage>
        <taxon>Bacteria</taxon>
        <taxon>Pseudomonadati</taxon>
        <taxon>Bacteroidota</taxon>
        <taxon>Sphingobacteriia</taxon>
        <taxon>Sphingobacteriales</taxon>
        <taxon>Sphingobacteriaceae</taxon>
        <taxon>Mucilaginibacter</taxon>
    </lineage>
</organism>
<dbReference type="Pfam" id="PF00144">
    <property type="entry name" value="Beta-lactamase"/>
    <property type="match status" value="1"/>
</dbReference>
<feature type="signal peptide" evidence="1">
    <location>
        <begin position="1"/>
        <end position="21"/>
    </location>
</feature>
<dbReference type="Pfam" id="PF11954">
    <property type="entry name" value="DUF3471"/>
    <property type="match status" value="1"/>
</dbReference>
<reference evidence="4 5" key="1">
    <citation type="submission" date="2020-09" db="EMBL/GenBank/DDBJ databases">
        <title>Novel species of Mucilaginibacter isolated from a glacier on the Tibetan Plateau.</title>
        <authorList>
            <person name="Liu Q."/>
            <person name="Xin Y.-H."/>
        </authorList>
    </citation>
    <scope>NUCLEOTIDE SEQUENCE [LARGE SCALE GENOMIC DNA]</scope>
    <source>
        <strain evidence="4 5">CGMCC 1.13878</strain>
    </source>
</reference>
<comment type="caution">
    <text evidence="4">The sequence shown here is derived from an EMBL/GenBank/DDBJ whole genome shotgun (WGS) entry which is preliminary data.</text>
</comment>
<sequence length="488" mass="53880">MKKTRYALLVVLSLSRLNAIAQSAGKINDTLQKKIQLVEKGLVGLIQTEGQAPWTIQDRMAHYKVNGVSVAVIRNYKIEWAKGYGWADAAAKRPVTDKTLFQAASISKSLNGVGVLKLVQDGKLDPDKDINQYLTSWKFPYDSVSKHKIINTKNLLSHTAGLTVHGFGGYSNKDSLPTIIQILNGSKPANSDPIRSMFEPGLRSEYSGGGITISQLIVMDITHQPYDQFMYQNVLKPMGMTASTYTQPPVNTKPELLATAYRDNGTAVEGKYHIYPEQAAAGLWTNPTDLSKYIIETQLAYQGKSSKVLNQATTKLRLTPYLDKAAALGVFIDENSGTKYFQHGGANEGFRCQYFGSLDGGNGVVVMVNSDDGAIMNEIINSIAKVYNFNGLYRSKVYKEVAVDSTVLQSYVGKYEMRPGFNLSITREGNKLYGRATGQGKLDLFAEAQNKFFLKVVPVEIEFIKDDKGKIIICRIYQGGVNDAKKIE</sequence>
<evidence type="ECO:0000313" key="5">
    <source>
        <dbReference type="Proteomes" id="UP000618754"/>
    </source>
</evidence>
<dbReference type="Gene3D" id="3.40.710.10">
    <property type="entry name" value="DD-peptidase/beta-lactamase superfamily"/>
    <property type="match status" value="1"/>
</dbReference>
<dbReference type="InterPro" id="IPR012338">
    <property type="entry name" value="Beta-lactam/transpept-like"/>
</dbReference>
<feature type="chain" id="PRO_5045518826" evidence="1">
    <location>
        <begin position="22"/>
        <end position="488"/>
    </location>
</feature>
<dbReference type="GO" id="GO:0016787">
    <property type="term" value="F:hydrolase activity"/>
    <property type="evidence" value="ECO:0007669"/>
    <property type="project" value="UniProtKB-KW"/>
</dbReference>
<dbReference type="InterPro" id="IPR001466">
    <property type="entry name" value="Beta-lactam-related"/>
</dbReference>
<feature type="domain" description="Beta-lactamase-related" evidence="2">
    <location>
        <begin position="56"/>
        <end position="373"/>
    </location>
</feature>
<dbReference type="PANTHER" id="PTHR46825">
    <property type="entry name" value="D-ALANYL-D-ALANINE-CARBOXYPEPTIDASE/ENDOPEPTIDASE AMPH"/>
    <property type="match status" value="1"/>
</dbReference>
<dbReference type="SUPFAM" id="SSF56601">
    <property type="entry name" value="beta-lactamase/transpeptidase-like"/>
    <property type="match status" value="1"/>
</dbReference>
<dbReference type="RefSeq" id="WP_191177384.1">
    <property type="nucleotide sequence ID" value="NZ_JACWMW010000006.1"/>
</dbReference>
<evidence type="ECO:0000313" key="4">
    <source>
        <dbReference type="EMBL" id="MBD1387544.1"/>
    </source>
</evidence>
<gene>
    <name evidence="4" type="ORF">IDJ75_19825</name>
</gene>
<accession>A0ABR7XAF8</accession>
<dbReference type="PANTHER" id="PTHR46825:SF12">
    <property type="entry name" value="PENICILLIN-BINDING PROTEIN 4"/>
    <property type="match status" value="1"/>
</dbReference>
<protein>
    <submittedName>
        <fullName evidence="4">Serine hydrolase</fullName>
    </submittedName>
</protein>
<keyword evidence="4" id="KW-0378">Hydrolase</keyword>
<keyword evidence="1" id="KW-0732">Signal</keyword>
<dbReference type="InterPro" id="IPR050491">
    <property type="entry name" value="AmpC-like"/>
</dbReference>
<name>A0ABR7XAF8_9SPHI</name>
<dbReference type="Proteomes" id="UP000618754">
    <property type="component" value="Unassembled WGS sequence"/>
</dbReference>
<dbReference type="InterPro" id="IPR021860">
    <property type="entry name" value="Peptidase_S12_Pab87-rel_C"/>
</dbReference>